<dbReference type="InterPro" id="IPR001109">
    <property type="entry name" value="Hydrogenase_HupF/HypC"/>
</dbReference>
<dbReference type="InterPro" id="IPR019812">
    <property type="entry name" value="Hydgase_assmbl_chp_CS"/>
</dbReference>
<dbReference type="KEGG" id="kyr:CVV65_06685"/>
<dbReference type="OrthoDB" id="9806017at2"/>
<evidence type="ECO:0000313" key="2">
    <source>
        <dbReference type="EMBL" id="ATY84662.1"/>
    </source>
</evidence>
<dbReference type="SUPFAM" id="SSF159127">
    <property type="entry name" value="HupF/HypC-like"/>
    <property type="match status" value="1"/>
</dbReference>
<dbReference type="FunFam" id="2.30.30.140:FF:000022">
    <property type="entry name" value="Hydrogenase assembly chaperone HybG"/>
    <property type="match status" value="1"/>
</dbReference>
<dbReference type="Gene3D" id="2.30.30.140">
    <property type="match status" value="1"/>
</dbReference>
<dbReference type="EMBL" id="CP024955">
    <property type="protein sequence ID" value="ATY84662.1"/>
    <property type="molecule type" value="Genomic_DNA"/>
</dbReference>
<dbReference type="PRINTS" id="PR00445">
    <property type="entry name" value="HUPFHYPC"/>
</dbReference>
<dbReference type="Proteomes" id="UP000231932">
    <property type="component" value="Chromosome"/>
</dbReference>
<evidence type="ECO:0000313" key="3">
    <source>
        <dbReference type="Proteomes" id="UP000231932"/>
    </source>
</evidence>
<dbReference type="Pfam" id="PF01455">
    <property type="entry name" value="HupF_HypC"/>
    <property type="match status" value="1"/>
</dbReference>
<proteinExistence type="inferred from homology"/>
<name>A0A2K8N8A3_9BACL</name>
<keyword evidence="3" id="KW-1185">Reference proteome</keyword>
<dbReference type="PANTHER" id="PTHR35177:SF2">
    <property type="entry name" value="HYDROGENASE MATURATION FACTOR HYBG"/>
    <property type="match status" value="1"/>
</dbReference>
<protein>
    <submittedName>
        <fullName evidence="2">HypC/HybG/HupF family hydrogenase formation chaperone</fullName>
    </submittedName>
</protein>
<reference evidence="3" key="1">
    <citation type="submission" date="2017-11" db="EMBL/GenBank/DDBJ databases">
        <title>Complete Genome Sequence of Kyrpidia sp. Strain EA-1, a thermophilic, hydrogen-oxidizing Bacterium, isolated from the Azores.</title>
        <authorList>
            <person name="Reiner J.E."/>
            <person name="Lapp C.J."/>
            <person name="Bunk B."/>
            <person name="Gescher J."/>
        </authorList>
    </citation>
    <scope>NUCLEOTIDE SEQUENCE [LARGE SCALE GENOMIC DNA]</scope>
    <source>
        <strain evidence="3">EA-1</strain>
    </source>
</reference>
<dbReference type="PROSITE" id="PS01097">
    <property type="entry name" value="HUPF_HYPC"/>
    <property type="match status" value="1"/>
</dbReference>
<organism evidence="2 3">
    <name type="scientific">Kyrpidia spormannii</name>
    <dbReference type="NCBI Taxonomy" id="2055160"/>
    <lineage>
        <taxon>Bacteria</taxon>
        <taxon>Bacillati</taxon>
        <taxon>Bacillota</taxon>
        <taxon>Bacilli</taxon>
        <taxon>Bacillales</taxon>
        <taxon>Alicyclobacillaceae</taxon>
        <taxon>Kyrpidia</taxon>
    </lineage>
</organism>
<dbReference type="AlphaFoldDB" id="A0A2K8N8A3"/>
<dbReference type="GO" id="GO:1902670">
    <property type="term" value="F:carbon dioxide binding"/>
    <property type="evidence" value="ECO:0007669"/>
    <property type="project" value="TreeGrafter"/>
</dbReference>
<gene>
    <name evidence="2" type="primary">hypC</name>
    <name evidence="2" type="ORF">CVV65_06685</name>
</gene>
<evidence type="ECO:0000256" key="1">
    <source>
        <dbReference type="ARBA" id="ARBA00006018"/>
    </source>
</evidence>
<dbReference type="PANTHER" id="PTHR35177">
    <property type="entry name" value="HYDROGENASE MATURATION FACTOR HYBG"/>
    <property type="match status" value="1"/>
</dbReference>
<sequence length="86" mass="9408">MCLAVPGQILSIEGEGRTAMVDMGGVKRRVSLELLDDVRVGQYVLVHVGFALQTIDEAEARETLEILETYFREELEAETGGGDPRG</sequence>
<dbReference type="RefSeq" id="WP_100667476.1">
    <property type="nucleotide sequence ID" value="NZ_CP024955.1"/>
</dbReference>
<dbReference type="NCBIfam" id="TIGR00074">
    <property type="entry name" value="hypC_hupF"/>
    <property type="match status" value="1"/>
</dbReference>
<comment type="similarity">
    <text evidence="1">Belongs to the HupF/HypC family.</text>
</comment>
<accession>A0A2K8N8A3</accession>
<dbReference type="GO" id="GO:0051604">
    <property type="term" value="P:protein maturation"/>
    <property type="evidence" value="ECO:0007669"/>
    <property type="project" value="TreeGrafter"/>
</dbReference>
<dbReference type="GO" id="GO:0005506">
    <property type="term" value="F:iron ion binding"/>
    <property type="evidence" value="ECO:0007669"/>
    <property type="project" value="TreeGrafter"/>
</dbReference>